<feature type="compositionally biased region" description="Low complexity" evidence="5">
    <location>
        <begin position="437"/>
        <end position="458"/>
    </location>
</feature>
<feature type="compositionally biased region" description="Low complexity" evidence="5">
    <location>
        <begin position="1045"/>
        <end position="1101"/>
    </location>
</feature>
<keyword evidence="8" id="KW-1185">Reference proteome</keyword>
<keyword evidence="2" id="KW-0677">Repeat</keyword>
<dbReference type="PANTHER" id="PTHR23057">
    <property type="entry name" value="JUXTAPOSED WITH ANOTHER ZINC FINGER PROTEIN 1"/>
    <property type="match status" value="1"/>
</dbReference>
<feature type="region of interest" description="Disordered" evidence="5">
    <location>
        <begin position="580"/>
        <end position="690"/>
    </location>
</feature>
<feature type="compositionally biased region" description="Polar residues" evidence="5">
    <location>
        <begin position="802"/>
        <end position="817"/>
    </location>
</feature>
<feature type="compositionally biased region" description="Basic and acidic residues" evidence="5">
    <location>
        <begin position="602"/>
        <end position="621"/>
    </location>
</feature>
<feature type="compositionally biased region" description="Low complexity" evidence="5">
    <location>
        <begin position="281"/>
        <end position="299"/>
    </location>
</feature>
<evidence type="ECO:0000256" key="1">
    <source>
        <dbReference type="ARBA" id="ARBA00022723"/>
    </source>
</evidence>
<feature type="region of interest" description="Disordered" evidence="5">
    <location>
        <begin position="391"/>
        <end position="458"/>
    </location>
</feature>
<keyword evidence="3" id="KW-0863">Zinc-finger</keyword>
<dbReference type="SMART" id="SM00355">
    <property type="entry name" value="ZnF_C2H2"/>
    <property type="match status" value="3"/>
</dbReference>
<feature type="compositionally biased region" description="Low complexity" evidence="5">
    <location>
        <begin position="653"/>
        <end position="668"/>
    </location>
</feature>
<feature type="compositionally biased region" description="Low complexity" evidence="5">
    <location>
        <begin position="825"/>
        <end position="857"/>
    </location>
</feature>
<dbReference type="InterPro" id="IPR051580">
    <property type="entry name" value="ZnF-Chromatin_assoc"/>
</dbReference>
<proteinExistence type="predicted"/>
<feature type="region of interest" description="Disordered" evidence="5">
    <location>
        <begin position="939"/>
        <end position="1003"/>
    </location>
</feature>
<comment type="caution">
    <text evidence="7">The sequence shown here is derived from an EMBL/GenBank/DDBJ whole genome shotgun (WGS) entry which is preliminary data.</text>
</comment>
<name>A0A8H5FST7_9AGAR</name>
<dbReference type="EMBL" id="JAACJM010000095">
    <property type="protein sequence ID" value="KAF5347398.1"/>
    <property type="molecule type" value="Genomic_DNA"/>
</dbReference>
<feature type="region of interest" description="Disordered" evidence="5">
    <location>
        <begin position="174"/>
        <end position="366"/>
    </location>
</feature>
<evidence type="ECO:0000256" key="3">
    <source>
        <dbReference type="ARBA" id="ARBA00022771"/>
    </source>
</evidence>
<dbReference type="OrthoDB" id="3269380at2759"/>
<feature type="compositionally biased region" description="Low complexity" evidence="5">
    <location>
        <begin position="355"/>
        <end position="365"/>
    </location>
</feature>
<feature type="compositionally biased region" description="Low complexity" evidence="5">
    <location>
        <begin position="773"/>
        <end position="784"/>
    </location>
</feature>
<feature type="compositionally biased region" description="Polar residues" evidence="5">
    <location>
        <begin position="193"/>
        <end position="216"/>
    </location>
</feature>
<dbReference type="AlphaFoldDB" id="A0A8H5FST7"/>
<dbReference type="GO" id="GO:0008270">
    <property type="term" value="F:zinc ion binding"/>
    <property type="evidence" value="ECO:0007669"/>
    <property type="project" value="UniProtKB-KW"/>
</dbReference>
<organism evidence="7 8">
    <name type="scientific">Tetrapyrgos nigripes</name>
    <dbReference type="NCBI Taxonomy" id="182062"/>
    <lineage>
        <taxon>Eukaryota</taxon>
        <taxon>Fungi</taxon>
        <taxon>Dikarya</taxon>
        <taxon>Basidiomycota</taxon>
        <taxon>Agaricomycotina</taxon>
        <taxon>Agaricomycetes</taxon>
        <taxon>Agaricomycetidae</taxon>
        <taxon>Agaricales</taxon>
        <taxon>Marasmiineae</taxon>
        <taxon>Marasmiaceae</taxon>
        <taxon>Tetrapyrgos</taxon>
    </lineage>
</organism>
<feature type="compositionally biased region" description="Polar residues" evidence="5">
    <location>
        <begin position="391"/>
        <end position="411"/>
    </location>
</feature>
<keyword evidence="1" id="KW-0479">Metal-binding</keyword>
<evidence type="ECO:0000259" key="6">
    <source>
        <dbReference type="SMART" id="SM00355"/>
    </source>
</evidence>
<feature type="domain" description="C2H2-type" evidence="6">
    <location>
        <begin position="894"/>
        <end position="921"/>
    </location>
</feature>
<evidence type="ECO:0000256" key="5">
    <source>
        <dbReference type="SAM" id="MobiDB-lite"/>
    </source>
</evidence>
<dbReference type="InterPro" id="IPR013087">
    <property type="entry name" value="Znf_C2H2_type"/>
</dbReference>
<feature type="compositionally biased region" description="Gly residues" evidence="5">
    <location>
        <begin position="630"/>
        <end position="639"/>
    </location>
</feature>
<feature type="region of interest" description="Disordered" evidence="5">
    <location>
        <begin position="773"/>
        <end position="857"/>
    </location>
</feature>
<dbReference type="PANTHER" id="PTHR23057:SF0">
    <property type="entry name" value="JUXTAPOSED WITH ANOTHER ZINC FINGER PROTEIN 1"/>
    <property type="match status" value="1"/>
</dbReference>
<feature type="region of interest" description="Disordered" evidence="5">
    <location>
        <begin position="1"/>
        <end position="34"/>
    </location>
</feature>
<evidence type="ECO:0000313" key="7">
    <source>
        <dbReference type="EMBL" id="KAF5347398.1"/>
    </source>
</evidence>
<dbReference type="GO" id="GO:0005634">
    <property type="term" value="C:nucleus"/>
    <property type="evidence" value="ECO:0007669"/>
    <property type="project" value="TreeGrafter"/>
</dbReference>
<feature type="compositionally biased region" description="Basic and acidic residues" evidence="5">
    <location>
        <begin position="953"/>
        <end position="968"/>
    </location>
</feature>
<protein>
    <recommendedName>
        <fullName evidence="6">C2H2-type domain-containing protein</fullName>
    </recommendedName>
</protein>
<feature type="region of interest" description="Disordered" evidence="5">
    <location>
        <begin position="1129"/>
        <end position="1151"/>
    </location>
</feature>
<gene>
    <name evidence="7" type="ORF">D9758_011256</name>
</gene>
<feature type="region of interest" description="Disordered" evidence="5">
    <location>
        <begin position="1028"/>
        <end position="1104"/>
    </location>
</feature>
<evidence type="ECO:0000256" key="2">
    <source>
        <dbReference type="ARBA" id="ARBA00022737"/>
    </source>
</evidence>
<accession>A0A8H5FST7</accession>
<feature type="compositionally biased region" description="Low complexity" evidence="5">
    <location>
        <begin position="10"/>
        <end position="34"/>
    </location>
</feature>
<feature type="compositionally biased region" description="Low complexity" evidence="5">
    <location>
        <begin position="307"/>
        <end position="328"/>
    </location>
</feature>
<evidence type="ECO:0000313" key="8">
    <source>
        <dbReference type="Proteomes" id="UP000559256"/>
    </source>
</evidence>
<sequence>MSAHPPHPIPMANHHNNHHNNASSSSMAMSISNSHSNDYPMSSGSYNGSNSGSFNPASYTRHFLGSPISWRAGSLGFGGRSSGSYVGGMGPMDQLRGSLESRGMDPELSNACKIFDLQDELCRNYTCCGLHLTDLHALLEHFEQVHIVVVDAPGQGPQTRVQVPFDPQIVEVQPPYAQHQQSHQSQLSQNNLPHNLNHSQNLPSNQNPASTHNPQHYPTPVDPDDMELEPAPPLTPSSHSHTHSHPTSPATSHSSSSDASSPPVSTPNSLAAAYPGGFPYSSSSDSQSQGNRSQSQQGSAHTPIYNHSSSPYPSATSPYHSPYTSPYASQPPSPPHGFGGLHAHTSGVHGVPAYSQQHQPHQSHQGVSAFDTTLITSAGVGVGKVPGFQPSSSSLAGATTLPSQAQPGSAQQERKGMGARRPSLSLNLAGSMDGVESTANGSADASSTSASGSSTSTATATAASGYSTLTTSAGTPAAGYAFNVHPFSYNNGGHPTGHSTHGPGGVSPIMAGGMNANGMNSSMGSVPPMSPMSPMSPMTSFPSALAAALVDRSTTYGDLSSSRSMGGDPQPGMGYVTPAMLFSNAGTPEPEDGEADAEGDFEDGKGEGDEGHRGRGKDEKRDKKKKGGKGAKAGTGVAGSSGTKEGAIDGADTSNSISSTTAVSATSSLKKNRSLNPVGRPPNPNVKSHIKGGLSALATAGLAGLSGAGGVGGLILGASKPFKCPKPNCNKSYKQANGLKYHITHGSCSFAPPKDLEHVQALLDRKRKDRAAALSAQSSSSSISGFGPTEDGQGLESAPGSGWNSPAQGPSSPSVGPSATGYGFPSGAPSTSTTAPSSPTQANMNVGSSLSGLSNQGGVAPQASGLVGMGDDLEFSESELLALSQEAEKKLKPFACGIGDCTRRYKNMNGLRYHYAHTGEHGAIGLNMLASGIHECLQNNNSSKSHSNHHHKDRDYTSNYSKEREGRKSSQIRGLGSKPASRANSRSRTGTPLPPSAGAGAGVEGAIVSPTSQAASFAAAQIQQLHHAQSAVPPIPSPTISNTNTGSGTAIAASSSSSSGATSMPMPMSMLTSSTSTSSNSAPVSTTTSSSSSSSLTPTPSQIQAQAQAHLMSAYPYQQKFLELQRAQYAAQMQHQHQQQQQQQVQDPFLG</sequence>
<feature type="compositionally biased region" description="Low complexity" evidence="5">
    <location>
        <begin position="245"/>
        <end position="267"/>
    </location>
</feature>
<dbReference type="Proteomes" id="UP000559256">
    <property type="component" value="Unassembled WGS sequence"/>
</dbReference>
<reference evidence="7 8" key="1">
    <citation type="journal article" date="2020" name="ISME J.">
        <title>Uncovering the hidden diversity of litter-decomposition mechanisms in mushroom-forming fungi.</title>
        <authorList>
            <person name="Floudas D."/>
            <person name="Bentzer J."/>
            <person name="Ahren D."/>
            <person name="Johansson T."/>
            <person name="Persson P."/>
            <person name="Tunlid A."/>
        </authorList>
    </citation>
    <scope>NUCLEOTIDE SEQUENCE [LARGE SCALE GENOMIC DNA]</scope>
    <source>
        <strain evidence="7 8">CBS 291.85</strain>
    </source>
</reference>
<feature type="compositionally biased region" description="Acidic residues" evidence="5">
    <location>
        <begin position="589"/>
        <end position="601"/>
    </location>
</feature>
<feature type="compositionally biased region" description="Low complexity" evidence="5">
    <location>
        <begin position="178"/>
        <end position="192"/>
    </location>
</feature>
<evidence type="ECO:0000256" key="4">
    <source>
        <dbReference type="ARBA" id="ARBA00022833"/>
    </source>
</evidence>
<feature type="domain" description="C2H2-type" evidence="6">
    <location>
        <begin position="722"/>
        <end position="745"/>
    </location>
</feature>
<feature type="domain" description="C2H2-type" evidence="6">
    <location>
        <begin position="125"/>
        <end position="146"/>
    </location>
</feature>
<keyword evidence="4" id="KW-0862">Zinc</keyword>